<dbReference type="Gene3D" id="1.10.357.10">
    <property type="entry name" value="Tetracycline Repressor, domain 2"/>
    <property type="match status" value="1"/>
</dbReference>
<sequence length="199" mass="21490">MVSVPHPDKRYAKGEQRREQLLRAAIEIAAEQGVAAVTHRAVTERAGVPYTSVSYFFGTIEQLGVEALQLAADDLIARLDALAADLAAARVRPDDIARHVAELLTLFPPSLELARYEVLLQAARSPDRSEALARIIDTIHGVAEAALRAAGAARPADGARAFAAMAEGFTLHHLVSPRPDDVDTAERAYRTLFRAYAAD</sequence>
<keyword evidence="1 2" id="KW-0238">DNA-binding</keyword>
<evidence type="ECO:0000259" key="4">
    <source>
        <dbReference type="PROSITE" id="PS50977"/>
    </source>
</evidence>
<evidence type="ECO:0000256" key="2">
    <source>
        <dbReference type="PROSITE-ProRule" id="PRU00335"/>
    </source>
</evidence>
<evidence type="ECO:0000313" key="5">
    <source>
        <dbReference type="EMBL" id="SDO01896.1"/>
    </source>
</evidence>
<protein>
    <submittedName>
        <fullName evidence="5">DNA-binding transcriptional regulator YbjK</fullName>
    </submittedName>
</protein>
<dbReference type="PROSITE" id="PS50977">
    <property type="entry name" value="HTH_TETR_2"/>
    <property type="match status" value="1"/>
</dbReference>
<dbReference type="InterPro" id="IPR009057">
    <property type="entry name" value="Homeodomain-like_sf"/>
</dbReference>
<dbReference type="SUPFAM" id="SSF46689">
    <property type="entry name" value="Homeodomain-like"/>
    <property type="match status" value="1"/>
</dbReference>
<keyword evidence="6" id="KW-1185">Reference proteome</keyword>
<dbReference type="GO" id="GO:0003700">
    <property type="term" value="F:DNA-binding transcription factor activity"/>
    <property type="evidence" value="ECO:0007669"/>
    <property type="project" value="TreeGrafter"/>
</dbReference>
<proteinExistence type="predicted"/>
<dbReference type="GO" id="GO:0000976">
    <property type="term" value="F:transcription cis-regulatory region binding"/>
    <property type="evidence" value="ECO:0007669"/>
    <property type="project" value="TreeGrafter"/>
</dbReference>
<dbReference type="Proteomes" id="UP000199651">
    <property type="component" value="Unassembled WGS sequence"/>
</dbReference>
<evidence type="ECO:0000313" key="6">
    <source>
        <dbReference type="Proteomes" id="UP000199651"/>
    </source>
</evidence>
<organism evidence="5 6">
    <name type="scientific">Actinokineospora alba</name>
    <dbReference type="NCBI Taxonomy" id="504798"/>
    <lineage>
        <taxon>Bacteria</taxon>
        <taxon>Bacillati</taxon>
        <taxon>Actinomycetota</taxon>
        <taxon>Actinomycetes</taxon>
        <taxon>Pseudonocardiales</taxon>
        <taxon>Pseudonocardiaceae</taxon>
        <taxon>Actinokineospora</taxon>
    </lineage>
</organism>
<evidence type="ECO:0000256" key="1">
    <source>
        <dbReference type="ARBA" id="ARBA00023125"/>
    </source>
</evidence>
<dbReference type="Pfam" id="PF00440">
    <property type="entry name" value="TetR_N"/>
    <property type="match status" value="1"/>
</dbReference>
<dbReference type="InterPro" id="IPR036271">
    <property type="entry name" value="Tet_transcr_reg_TetR-rel_C_sf"/>
</dbReference>
<dbReference type="SUPFAM" id="SSF48498">
    <property type="entry name" value="Tetracyclin repressor-like, C-terminal domain"/>
    <property type="match status" value="1"/>
</dbReference>
<dbReference type="EMBL" id="FNJB01000001">
    <property type="protein sequence ID" value="SDO01896.1"/>
    <property type="molecule type" value="Genomic_DNA"/>
</dbReference>
<dbReference type="STRING" id="504798.SAMN05421871_103210"/>
<evidence type="ECO:0000256" key="3">
    <source>
        <dbReference type="SAM" id="Coils"/>
    </source>
</evidence>
<keyword evidence="3" id="KW-0175">Coiled coil</keyword>
<feature type="domain" description="HTH tetR-type" evidence="4">
    <location>
        <begin position="15"/>
        <end position="75"/>
    </location>
</feature>
<dbReference type="PANTHER" id="PTHR30055">
    <property type="entry name" value="HTH-TYPE TRANSCRIPTIONAL REGULATOR RUTR"/>
    <property type="match status" value="1"/>
</dbReference>
<dbReference type="InterPro" id="IPR050109">
    <property type="entry name" value="HTH-type_TetR-like_transc_reg"/>
</dbReference>
<dbReference type="InterPro" id="IPR041583">
    <property type="entry name" value="TetR_C_31"/>
</dbReference>
<feature type="DNA-binding region" description="H-T-H motif" evidence="2">
    <location>
        <begin position="38"/>
        <end position="57"/>
    </location>
</feature>
<accession>A0A1H0G4U9</accession>
<dbReference type="Pfam" id="PF17940">
    <property type="entry name" value="TetR_C_31"/>
    <property type="match status" value="1"/>
</dbReference>
<dbReference type="AlphaFoldDB" id="A0A1H0G4U9"/>
<gene>
    <name evidence="5" type="ORF">SAMN05192558_101661</name>
</gene>
<dbReference type="PANTHER" id="PTHR30055:SF226">
    <property type="entry name" value="HTH-TYPE TRANSCRIPTIONAL REGULATOR PKSA"/>
    <property type="match status" value="1"/>
</dbReference>
<feature type="coiled-coil region" evidence="3">
    <location>
        <begin position="65"/>
        <end position="92"/>
    </location>
</feature>
<reference evidence="6" key="1">
    <citation type="submission" date="2016-10" db="EMBL/GenBank/DDBJ databases">
        <authorList>
            <person name="Varghese N."/>
            <person name="Submissions S."/>
        </authorList>
    </citation>
    <scope>NUCLEOTIDE SEQUENCE [LARGE SCALE GENOMIC DNA]</scope>
    <source>
        <strain evidence="6">IBRC-M 10655</strain>
    </source>
</reference>
<dbReference type="InterPro" id="IPR001647">
    <property type="entry name" value="HTH_TetR"/>
</dbReference>
<name>A0A1H0G4U9_9PSEU</name>
<dbReference type="OrthoDB" id="6929199at2"/>